<dbReference type="EMBL" id="AMQM01002765">
    <property type="status" value="NOT_ANNOTATED_CDS"/>
    <property type="molecule type" value="Genomic_DNA"/>
</dbReference>
<dbReference type="KEGG" id="hro:HELRODRAFT_72040"/>
<dbReference type="CTD" id="20214693"/>
<dbReference type="PANTHER" id="PTHR43684">
    <property type="match status" value="1"/>
</dbReference>
<organism evidence="2 3">
    <name type="scientific">Helobdella robusta</name>
    <name type="common">Californian leech</name>
    <dbReference type="NCBI Taxonomy" id="6412"/>
    <lineage>
        <taxon>Eukaryota</taxon>
        <taxon>Metazoa</taxon>
        <taxon>Spiralia</taxon>
        <taxon>Lophotrochozoa</taxon>
        <taxon>Annelida</taxon>
        <taxon>Clitellata</taxon>
        <taxon>Hirudinea</taxon>
        <taxon>Rhynchobdellida</taxon>
        <taxon>Glossiphoniidae</taxon>
        <taxon>Helobdella</taxon>
    </lineage>
</organism>
<dbReference type="eggNOG" id="KOG0016">
    <property type="taxonomic scope" value="Eukaryota"/>
</dbReference>
<dbReference type="InParanoid" id="T1G0U5"/>
<dbReference type="GeneID" id="20214693"/>
<dbReference type="InterPro" id="IPR051053">
    <property type="entry name" value="ECH/Chromodomain_protein"/>
</dbReference>
<protein>
    <submittedName>
        <fullName evidence="1 2">Uncharacterized protein</fullName>
    </submittedName>
</protein>
<dbReference type="EMBL" id="KB095858">
    <property type="protein sequence ID" value="ESO10854.1"/>
    <property type="molecule type" value="Genomic_DNA"/>
</dbReference>
<reference evidence="1 3" key="2">
    <citation type="journal article" date="2013" name="Nature">
        <title>Insights into bilaterian evolution from three spiralian genomes.</title>
        <authorList>
            <person name="Simakov O."/>
            <person name="Marletaz F."/>
            <person name="Cho S.J."/>
            <person name="Edsinger-Gonzales E."/>
            <person name="Havlak P."/>
            <person name="Hellsten U."/>
            <person name="Kuo D.H."/>
            <person name="Larsson T."/>
            <person name="Lv J."/>
            <person name="Arendt D."/>
            <person name="Savage R."/>
            <person name="Osoegawa K."/>
            <person name="de Jong P."/>
            <person name="Grimwood J."/>
            <person name="Chapman J.A."/>
            <person name="Shapiro H."/>
            <person name="Aerts A."/>
            <person name="Otillar R.P."/>
            <person name="Terry A.Y."/>
            <person name="Boore J.L."/>
            <person name="Grigoriev I.V."/>
            <person name="Lindberg D.R."/>
            <person name="Seaver E.C."/>
            <person name="Weisblat D.A."/>
            <person name="Putnam N.H."/>
            <person name="Rokhsar D.S."/>
        </authorList>
    </citation>
    <scope>NUCLEOTIDE SEQUENCE</scope>
</reference>
<sequence>METTSKESTSLERRWSIRQMEGAYRLKEMMVRKCEGYVHLVLGSESKNRSCFKNSFNPNMISELTLVLKNLMSDDSLVVLISGSGNTFSAGVDLHYLLHGESDRRIAARNMATHLKELVSVLIAFPKPLIAAVNGAASGLAVAMLPLLDLVYASDKASFSCPYVDVGQTPEACSSYTFQKIMGPAMANELLIRGRKVTALEAHQIGLVTQVFWPENFMSEVTPRVQNFAHLNTKVLTSTKMLMRHHKRAKLETVNEAECQHLIDCWSSSRTQSHMKAYIERHNDWLAG</sequence>
<dbReference type="Gene3D" id="3.90.226.10">
    <property type="entry name" value="2-enoyl-CoA Hydratase, Chain A, domain 1"/>
    <property type="match status" value="1"/>
</dbReference>
<dbReference type="EnsemblMetazoa" id="HelroT72040">
    <property type="protein sequence ID" value="HelroP72040"/>
    <property type="gene ID" value="HelroG72040"/>
</dbReference>
<dbReference type="STRING" id="6412.T1G0U5"/>
<dbReference type="SUPFAM" id="SSF52096">
    <property type="entry name" value="ClpP/crotonase"/>
    <property type="match status" value="1"/>
</dbReference>
<dbReference type="AlphaFoldDB" id="T1G0U5"/>
<dbReference type="CDD" id="cd06558">
    <property type="entry name" value="crotonase-like"/>
    <property type="match status" value="1"/>
</dbReference>
<dbReference type="Pfam" id="PF00378">
    <property type="entry name" value="ECH_1"/>
    <property type="match status" value="1"/>
</dbReference>
<proteinExistence type="predicted"/>
<dbReference type="RefSeq" id="XP_009011123.1">
    <property type="nucleotide sequence ID" value="XM_009012875.1"/>
</dbReference>
<name>T1G0U5_HELRO</name>
<dbReference type="InterPro" id="IPR014748">
    <property type="entry name" value="Enoyl-CoA_hydra_C"/>
</dbReference>
<keyword evidence="3" id="KW-1185">Reference proteome</keyword>
<dbReference type="Proteomes" id="UP000015101">
    <property type="component" value="Unassembled WGS sequence"/>
</dbReference>
<accession>T1G0U5</accession>
<evidence type="ECO:0000313" key="1">
    <source>
        <dbReference type="EMBL" id="ESO10854.1"/>
    </source>
</evidence>
<dbReference type="Gene3D" id="1.10.12.10">
    <property type="entry name" value="Lyase 2-enoyl-coa Hydratase, Chain A, domain 2"/>
    <property type="match status" value="1"/>
</dbReference>
<dbReference type="PANTHER" id="PTHR43684:SF11">
    <property type="entry name" value="CHROMO DOMAIN-CONTAINING PROTEIN"/>
    <property type="match status" value="1"/>
</dbReference>
<dbReference type="HOGENOM" id="CLU_009834_7_2_1"/>
<dbReference type="OMA" id="QASTPKF"/>
<dbReference type="InterPro" id="IPR029045">
    <property type="entry name" value="ClpP/crotonase-like_dom_sf"/>
</dbReference>
<gene>
    <name evidence="2" type="primary">20214693</name>
    <name evidence="1" type="ORF">HELRODRAFT_72040</name>
</gene>
<dbReference type="InterPro" id="IPR001753">
    <property type="entry name" value="Enoyl-CoA_hydra/iso"/>
</dbReference>
<reference evidence="2" key="3">
    <citation type="submission" date="2015-06" db="UniProtKB">
        <authorList>
            <consortium name="EnsemblMetazoa"/>
        </authorList>
    </citation>
    <scope>IDENTIFICATION</scope>
</reference>
<evidence type="ECO:0000313" key="2">
    <source>
        <dbReference type="EnsemblMetazoa" id="HelroP72040"/>
    </source>
</evidence>
<reference evidence="3" key="1">
    <citation type="submission" date="2012-12" db="EMBL/GenBank/DDBJ databases">
        <authorList>
            <person name="Hellsten U."/>
            <person name="Grimwood J."/>
            <person name="Chapman J.A."/>
            <person name="Shapiro H."/>
            <person name="Aerts A."/>
            <person name="Otillar R.P."/>
            <person name="Terry A.Y."/>
            <person name="Boore J.L."/>
            <person name="Simakov O."/>
            <person name="Marletaz F."/>
            <person name="Cho S.-J."/>
            <person name="Edsinger-Gonzales E."/>
            <person name="Havlak P."/>
            <person name="Kuo D.-H."/>
            <person name="Larsson T."/>
            <person name="Lv J."/>
            <person name="Arendt D."/>
            <person name="Savage R."/>
            <person name="Osoegawa K."/>
            <person name="de Jong P."/>
            <person name="Lindberg D.R."/>
            <person name="Seaver E.C."/>
            <person name="Weisblat D.A."/>
            <person name="Putnam N.H."/>
            <person name="Grigoriev I.V."/>
            <person name="Rokhsar D.S."/>
        </authorList>
    </citation>
    <scope>NUCLEOTIDE SEQUENCE</scope>
</reference>
<dbReference type="OrthoDB" id="409763at2759"/>
<evidence type="ECO:0000313" key="3">
    <source>
        <dbReference type="Proteomes" id="UP000015101"/>
    </source>
</evidence>